<dbReference type="AlphaFoldDB" id="A0AAV6TSF3"/>
<organism evidence="1 2">
    <name type="scientific">Oedothorax gibbosus</name>
    <dbReference type="NCBI Taxonomy" id="931172"/>
    <lineage>
        <taxon>Eukaryota</taxon>
        <taxon>Metazoa</taxon>
        <taxon>Ecdysozoa</taxon>
        <taxon>Arthropoda</taxon>
        <taxon>Chelicerata</taxon>
        <taxon>Arachnida</taxon>
        <taxon>Araneae</taxon>
        <taxon>Araneomorphae</taxon>
        <taxon>Entelegynae</taxon>
        <taxon>Araneoidea</taxon>
        <taxon>Linyphiidae</taxon>
        <taxon>Erigoninae</taxon>
        <taxon>Oedothorax</taxon>
    </lineage>
</organism>
<accession>A0AAV6TSF3</accession>
<evidence type="ECO:0000313" key="1">
    <source>
        <dbReference type="EMBL" id="KAG8174527.1"/>
    </source>
</evidence>
<reference evidence="1 2" key="1">
    <citation type="journal article" date="2022" name="Nat. Ecol. Evol.">
        <title>A masculinizing supergene underlies an exaggerated male reproductive morph in a spider.</title>
        <authorList>
            <person name="Hendrickx F."/>
            <person name="De Corte Z."/>
            <person name="Sonet G."/>
            <person name="Van Belleghem S.M."/>
            <person name="Kostlbacher S."/>
            <person name="Vangestel C."/>
        </authorList>
    </citation>
    <scope>NUCLEOTIDE SEQUENCE [LARGE SCALE GENOMIC DNA]</scope>
    <source>
        <strain evidence="1">W744_W776</strain>
    </source>
</reference>
<name>A0AAV6TSF3_9ARAC</name>
<dbReference type="Proteomes" id="UP000827092">
    <property type="component" value="Unassembled WGS sequence"/>
</dbReference>
<keyword evidence="2" id="KW-1185">Reference proteome</keyword>
<protein>
    <submittedName>
        <fullName evidence="1">Uncharacterized protein</fullName>
    </submittedName>
</protein>
<sequence length="345" mass="39804">MPLTLYIRGPTQYPITTFNLTEMLIRLRDGTEIRMQVQDQHVDVTLKNLPSNETMEQLLRRFGEEREPDVLYIDLGTIDAGAFCMQWLSSFVTENIGQIFNRMTPPHDPGPLQKQPDTHCNSLFLQPQEYRHTSSQDSMEPSHVVEASYASDTFLQHVWQKKGSAVVGSSNPRDDPTRLRASRTARAIGTRVEREETSAVTLEEQHCIERILGRDYVRQTDLVKLAGCVHKFARDEKDVWMLFAVDGLLGQDPKRYVDSLRCEEGPKAKHVRLVRKWYLEERVKHPAEMKEILEDVFQRGAGEKEYVEAVGEESVKQIVEWFEIRKKRAEGESSRKRSKTAVESE</sequence>
<gene>
    <name evidence="1" type="ORF">JTE90_010595</name>
</gene>
<dbReference type="EMBL" id="JAFNEN010001190">
    <property type="protein sequence ID" value="KAG8174527.1"/>
    <property type="molecule type" value="Genomic_DNA"/>
</dbReference>
<evidence type="ECO:0000313" key="2">
    <source>
        <dbReference type="Proteomes" id="UP000827092"/>
    </source>
</evidence>
<proteinExistence type="predicted"/>
<comment type="caution">
    <text evidence="1">The sequence shown here is derived from an EMBL/GenBank/DDBJ whole genome shotgun (WGS) entry which is preliminary data.</text>
</comment>